<keyword evidence="4 8" id="KW-0312">Gluconeogenesis</keyword>
<proteinExistence type="inferred from homology"/>
<dbReference type="GO" id="GO:0019563">
    <property type="term" value="P:glycerol catabolic process"/>
    <property type="evidence" value="ECO:0007669"/>
    <property type="project" value="TreeGrafter"/>
</dbReference>
<sequence length="256" mass="26659">MTVVRTPLVVGNWKMNGSFERNQPLLESLLSHLAQKRLPEVGVCPPFPYLAQVGALLAETPVRWGAQTVSEHRGGAYTGQVSATMLKDLGCSYAIVGHSERRQYCAETDDAVARQAMAVLDSGLVPIICVGESAAEEAACQTLAVIDRQLAPVLLALAGVADEGASVVVAYEPVWAIGTGKTPTPEGVQAVHTHIRAALDAAGLVQTRILYGGSVKGSNAETLFALPDVDGGLIGGAALDAQDFSTICTAAANRLV</sequence>
<dbReference type="InterPro" id="IPR022896">
    <property type="entry name" value="TrioseP_Isoase_bac/euk"/>
</dbReference>
<dbReference type="InterPro" id="IPR000652">
    <property type="entry name" value="Triosephosphate_isomerase"/>
</dbReference>
<feature type="binding site" evidence="8">
    <location>
        <position position="214"/>
    </location>
    <ligand>
        <name>substrate</name>
    </ligand>
</feature>
<dbReference type="Gene3D" id="3.20.20.70">
    <property type="entry name" value="Aldolase class I"/>
    <property type="match status" value="1"/>
</dbReference>
<dbReference type="InterPro" id="IPR035990">
    <property type="entry name" value="TIM_sf"/>
</dbReference>
<evidence type="ECO:0000313" key="11">
    <source>
        <dbReference type="Proteomes" id="UP000463961"/>
    </source>
</evidence>
<dbReference type="PROSITE" id="PS51440">
    <property type="entry name" value="TIM_2"/>
    <property type="match status" value="1"/>
</dbReference>
<dbReference type="InterPro" id="IPR013785">
    <property type="entry name" value="Aldolase_TIM"/>
</dbReference>
<dbReference type="PANTHER" id="PTHR21139:SF42">
    <property type="entry name" value="TRIOSEPHOSPHATE ISOMERASE"/>
    <property type="match status" value="1"/>
</dbReference>
<dbReference type="OrthoDB" id="9809429at2"/>
<dbReference type="NCBIfam" id="TIGR00419">
    <property type="entry name" value="tim"/>
    <property type="match status" value="1"/>
</dbReference>
<dbReference type="Pfam" id="PF00121">
    <property type="entry name" value="TIM"/>
    <property type="match status" value="1"/>
</dbReference>
<dbReference type="GO" id="GO:0006096">
    <property type="term" value="P:glycolytic process"/>
    <property type="evidence" value="ECO:0007669"/>
    <property type="project" value="UniProtKB-UniRule"/>
</dbReference>
<comment type="pathway">
    <text evidence="1 8 9">Carbohydrate degradation; glycolysis; D-glyceraldehyde 3-phosphate from glycerone phosphate: step 1/1.</text>
</comment>
<dbReference type="PANTHER" id="PTHR21139">
    <property type="entry name" value="TRIOSEPHOSPHATE ISOMERASE"/>
    <property type="match status" value="1"/>
</dbReference>
<accession>A0A679I868</accession>
<evidence type="ECO:0000256" key="6">
    <source>
        <dbReference type="ARBA" id="ARBA00023152"/>
    </source>
</evidence>
<dbReference type="GO" id="GO:0004807">
    <property type="term" value="F:triose-phosphate isomerase activity"/>
    <property type="evidence" value="ECO:0007669"/>
    <property type="project" value="UniProtKB-UniRule"/>
</dbReference>
<dbReference type="RefSeq" id="WP_162071233.1">
    <property type="nucleotide sequence ID" value="NZ_AP019011.1"/>
</dbReference>
<dbReference type="PROSITE" id="PS00171">
    <property type="entry name" value="TIM_1"/>
    <property type="match status" value="1"/>
</dbReference>
<keyword evidence="11" id="KW-1185">Reference proteome</keyword>
<evidence type="ECO:0000313" key="10">
    <source>
        <dbReference type="EMBL" id="BBU68966.1"/>
    </source>
</evidence>
<organism evidence="10 11">
    <name type="scientific">Fluviibacter phosphoraccumulans</name>
    <dbReference type="NCBI Taxonomy" id="1751046"/>
    <lineage>
        <taxon>Bacteria</taxon>
        <taxon>Pseudomonadati</taxon>
        <taxon>Pseudomonadota</taxon>
        <taxon>Betaproteobacteria</taxon>
        <taxon>Rhodocyclales</taxon>
        <taxon>Fluviibacteraceae</taxon>
        <taxon>Fluviibacter</taxon>
    </lineage>
</organism>
<comment type="pathway">
    <text evidence="2">Carbohydrate metabolism; erythritol degradation.</text>
</comment>
<evidence type="ECO:0000256" key="7">
    <source>
        <dbReference type="ARBA" id="ARBA00023235"/>
    </source>
</evidence>
<dbReference type="GO" id="GO:0006094">
    <property type="term" value="P:gluconeogenesis"/>
    <property type="evidence" value="ECO:0007669"/>
    <property type="project" value="UniProtKB-UniRule"/>
</dbReference>
<evidence type="ECO:0000256" key="2">
    <source>
        <dbReference type="ARBA" id="ARBA00004939"/>
    </source>
</evidence>
<dbReference type="UniPathway" id="UPA00109">
    <property type="reaction ID" value="UER00189"/>
</dbReference>
<dbReference type="GO" id="GO:0046166">
    <property type="term" value="P:glyceraldehyde-3-phosphate biosynthetic process"/>
    <property type="evidence" value="ECO:0007669"/>
    <property type="project" value="TreeGrafter"/>
</dbReference>
<evidence type="ECO:0000256" key="1">
    <source>
        <dbReference type="ARBA" id="ARBA00004680"/>
    </source>
</evidence>
<feature type="binding site" evidence="8">
    <location>
        <position position="178"/>
    </location>
    <ligand>
        <name>substrate</name>
    </ligand>
</feature>
<dbReference type="HAMAP" id="MF_00147_B">
    <property type="entry name" value="TIM_B"/>
    <property type="match status" value="1"/>
</dbReference>
<dbReference type="EMBL" id="AP022345">
    <property type="protein sequence ID" value="BBU68966.1"/>
    <property type="molecule type" value="Genomic_DNA"/>
</dbReference>
<dbReference type="InterPro" id="IPR020861">
    <property type="entry name" value="Triosephosphate_isomerase_AS"/>
</dbReference>
<evidence type="ECO:0000256" key="5">
    <source>
        <dbReference type="ARBA" id="ARBA00022490"/>
    </source>
</evidence>
<comment type="similarity">
    <text evidence="3 8 9">Belongs to the triosephosphate isomerase family.</text>
</comment>
<name>A0A679I868_9RHOO</name>
<dbReference type="GO" id="GO:0005829">
    <property type="term" value="C:cytosol"/>
    <property type="evidence" value="ECO:0007669"/>
    <property type="project" value="TreeGrafter"/>
</dbReference>
<comment type="subcellular location">
    <subcellularLocation>
        <location evidence="8 9">Cytoplasm</location>
    </subcellularLocation>
</comment>
<feature type="binding site" evidence="8">
    <location>
        <begin position="12"/>
        <end position="14"/>
    </location>
    <ligand>
        <name>substrate</name>
    </ligand>
</feature>
<comment type="catalytic activity">
    <reaction evidence="8 9">
        <text>D-glyceraldehyde 3-phosphate = dihydroxyacetone phosphate</text>
        <dbReference type="Rhea" id="RHEA:18585"/>
        <dbReference type="ChEBI" id="CHEBI:57642"/>
        <dbReference type="ChEBI" id="CHEBI:59776"/>
        <dbReference type="EC" id="5.3.1.1"/>
    </reaction>
</comment>
<evidence type="ECO:0000256" key="4">
    <source>
        <dbReference type="ARBA" id="ARBA00022432"/>
    </source>
</evidence>
<comment type="pathway">
    <text evidence="8 9">Carbohydrate biosynthesis; gluconeogenesis.</text>
</comment>
<dbReference type="UniPathway" id="UPA00138"/>
<evidence type="ECO:0000256" key="3">
    <source>
        <dbReference type="ARBA" id="ARBA00007422"/>
    </source>
</evidence>
<protein>
    <recommendedName>
        <fullName evidence="8 9">Triosephosphate isomerase</fullName>
        <shortName evidence="8">TIM</shortName>
        <shortName evidence="8">TPI</shortName>
        <ecNumber evidence="8 9">5.3.1.1</ecNumber>
    </recommendedName>
    <alternativeName>
        <fullName evidence="8">Triose-phosphate isomerase</fullName>
    </alternativeName>
</protein>
<dbReference type="SUPFAM" id="SSF51351">
    <property type="entry name" value="Triosephosphate isomerase (TIM)"/>
    <property type="match status" value="1"/>
</dbReference>
<dbReference type="EC" id="5.3.1.1" evidence="8 9"/>
<dbReference type="AlphaFoldDB" id="A0A679I868"/>
<comment type="function">
    <text evidence="8">Involved in the gluconeogenesis. Catalyzes stereospecifically the conversion of dihydroxyacetone phosphate (DHAP) to D-glyceraldehyde-3-phosphate (G3P).</text>
</comment>
<keyword evidence="6 8" id="KW-0324">Glycolysis</keyword>
<feature type="binding site" evidence="8">
    <location>
        <begin position="235"/>
        <end position="236"/>
    </location>
    <ligand>
        <name>substrate</name>
    </ligand>
</feature>
<gene>
    <name evidence="8 10" type="primary">tpiA</name>
    <name evidence="10" type="ORF">ICHIAU1_12490</name>
</gene>
<reference evidence="11" key="1">
    <citation type="submission" date="2020-01" db="EMBL/GenBank/DDBJ databases">
        <title>Phosphoaccumulans saitamaens gen. nov., sp. nov., a polyphosphate accumulating bacterium isolated from surface river water.</title>
        <authorList>
            <person name="Watanabe K."/>
            <person name="Suda W."/>
        </authorList>
    </citation>
    <scope>NUCLEOTIDE SEQUENCE [LARGE SCALE GENOMIC DNA]</scope>
    <source>
        <strain evidence="11">ICHIAU1</strain>
    </source>
</reference>
<comment type="subunit">
    <text evidence="8 9">Homodimer.</text>
</comment>
<dbReference type="Proteomes" id="UP000463961">
    <property type="component" value="Chromosome"/>
</dbReference>
<evidence type="ECO:0000256" key="9">
    <source>
        <dbReference type="RuleBase" id="RU363013"/>
    </source>
</evidence>
<keyword evidence="7 8" id="KW-0413">Isomerase</keyword>
<feature type="active site" description="Electrophile" evidence="8">
    <location>
        <position position="98"/>
    </location>
</feature>
<dbReference type="CDD" id="cd00311">
    <property type="entry name" value="TIM"/>
    <property type="match status" value="1"/>
</dbReference>
<feature type="active site" description="Proton acceptor" evidence="8">
    <location>
        <position position="172"/>
    </location>
</feature>
<evidence type="ECO:0000256" key="8">
    <source>
        <dbReference type="HAMAP-Rule" id="MF_00147"/>
    </source>
</evidence>
<keyword evidence="5 8" id="KW-0963">Cytoplasm</keyword>
<dbReference type="FunFam" id="3.20.20.70:FF:000016">
    <property type="entry name" value="Triosephosphate isomerase"/>
    <property type="match status" value="1"/>
</dbReference>